<evidence type="ECO:0000313" key="2">
    <source>
        <dbReference type="Proteomes" id="UP001177597"/>
    </source>
</evidence>
<proteinExistence type="predicted"/>
<dbReference type="EMBL" id="CP123498">
    <property type="protein sequence ID" value="WGL96671.1"/>
    <property type="molecule type" value="Genomic_DNA"/>
</dbReference>
<name>A0AA95GM13_9GAMM</name>
<dbReference type="AlphaFoldDB" id="A0AA95GM13"/>
<reference evidence="1" key="1">
    <citation type="submission" date="2023-04" db="EMBL/GenBank/DDBJ databases">
        <title>Genome dynamics across the evolutionary transition to endosymbiosis.</title>
        <authorList>
            <person name="Siozios S."/>
            <person name="Nadal-Jimenez P."/>
            <person name="Azagi T."/>
            <person name="Sprong H."/>
            <person name="Frost C.L."/>
            <person name="Parratt S.R."/>
            <person name="Taylor G."/>
            <person name="Brettell L."/>
            <person name="Lew K.C."/>
            <person name="Croft L."/>
            <person name="King K.C."/>
            <person name="Brockhurst M.A."/>
            <person name="Hypsa V."/>
            <person name="Novakova E."/>
            <person name="Darby A.C."/>
            <person name="Hurst G.D.D."/>
        </authorList>
    </citation>
    <scope>NUCLEOTIDE SEQUENCE</scope>
    <source>
        <strain evidence="1">AIh</strain>
    </source>
</reference>
<evidence type="ECO:0000313" key="1">
    <source>
        <dbReference type="EMBL" id="WGL96671.1"/>
    </source>
</evidence>
<organism evidence="1 2">
    <name type="scientific">Arsenophonus nasoniae</name>
    <name type="common">son-killer infecting Nasonia vitripennis</name>
    <dbReference type="NCBI Taxonomy" id="638"/>
    <lineage>
        <taxon>Bacteria</taxon>
        <taxon>Pseudomonadati</taxon>
        <taxon>Pseudomonadota</taxon>
        <taxon>Gammaproteobacteria</taxon>
        <taxon>Enterobacterales</taxon>
        <taxon>Morganellaceae</taxon>
        <taxon>Arsenophonus</taxon>
    </lineage>
</organism>
<protein>
    <submittedName>
        <fullName evidence="1">Uncharacterized protein</fullName>
    </submittedName>
</protein>
<dbReference type="Proteomes" id="UP001177597">
    <property type="component" value="Chromosome"/>
</dbReference>
<gene>
    <name evidence="1" type="ORF">QE207_09145</name>
</gene>
<dbReference type="RefSeq" id="WP_280630114.1">
    <property type="nucleotide sequence ID" value="NZ_CP123498.1"/>
</dbReference>
<accession>A0AA95GM13</accession>
<sequence length="105" mass="12050">MLFKYGYHPKRTKHEITTSAKRIQVTKLTVNNKPGLSKKAQSKIRTSVHHLEQRFAKGEIISLEQGQYPQAMGQVTHLARFHSGRAVPLKNRLFSLKKLVKTKTK</sequence>